<gene>
    <name evidence="2" type="ORF">CLV80_10673</name>
</gene>
<evidence type="ECO:0000313" key="3">
    <source>
        <dbReference type="Proteomes" id="UP000238007"/>
    </source>
</evidence>
<feature type="signal peptide" evidence="1">
    <location>
        <begin position="1"/>
        <end position="24"/>
    </location>
</feature>
<dbReference type="AlphaFoldDB" id="A0A2T0VYF2"/>
<accession>A0A2T0VYF2</accession>
<organism evidence="2 3">
    <name type="scientific">Yoonia maritima</name>
    <dbReference type="NCBI Taxonomy" id="1435347"/>
    <lineage>
        <taxon>Bacteria</taxon>
        <taxon>Pseudomonadati</taxon>
        <taxon>Pseudomonadota</taxon>
        <taxon>Alphaproteobacteria</taxon>
        <taxon>Rhodobacterales</taxon>
        <taxon>Paracoccaceae</taxon>
        <taxon>Yoonia</taxon>
    </lineage>
</organism>
<dbReference type="Proteomes" id="UP000238007">
    <property type="component" value="Unassembled WGS sequence"/>
</dbReference>
<feature type="chain" id="PRO_5015423881" evidence="1">
    <location>
        <begin position="25"/>
        <end position="219"/>
    </location>
</feature>
<sequence>MLSKTKLIGVCAVAPWMVSTAAVAQDAIYPAPGTVFTYDMTETIGDADGDHMVNSWRESTEILMVENGVILHQRCREGRPACNNFVSDGAAVKYVGSQENGSPSDDTIPPQDVTYLADVIADDQPAFYPLEDGKTIAWVDPEYGFEINLRMACCEADENGDSRLWAFSITRPSDADNDTAVVQFFDPDLGWYVGSRSVNAMPRFPRRVTVETLIEIEHP</sequence>
<dbReference type="RefSeq" id="WP_106357799.1">
    <property type="nucleotide sequence ID" value="NZ_PVTP01000006.1"/>
</dbReference>
<proteinExistence type="predicted"/>
<comment type="caution">
    <text evidence="2">The sequence shown here is derived from an EMBL/GenBank/DDBJ whole genome shotgun (WGS) entry which is preliminary data.</text>
</comment>
<keyword evidence="1" id="KW-0732">Signal</keyword>
<dbReference type="EMBL" id="PVTP01000006">
    <property type="protein sequence ID" value="PRY77229.1"/>
    <property type="molecule type" value="Genomic_DNA"/>
</dbReference>
<reference evidence="2 3" key="1">
    <citation type="submission" date="2018-03" db="EMBL/GenBank/DDBJ databases">
        <title>Genomic Encyclopedia of Archaeal and Bacterial Type Strains, Phase II (KMG-II): from individual species to whole genera.</title>
        <authorList>
            <person name="Goeker M."/>
        </authorList>
    </citation>
    <scope>NUCLEOTIDE SEQUENCE [LARGE SCALE GENOMIC DNA]</scope>
    <source>
        <strain evidence="2 3">DSM 101533</strain>
    </source>
</reference>
<evidence type="ECO:0000313" key="2">
    <source>
        <dbReference type="EMBL" id="PRY77229.1"/>
    </source>
</evidence>
<name>A0A2T0VYF2_9RHOB</name>
<dbReference type="OrthoDB" id="7821598at2"/>
<protein>
    <submittedName>
        <fullName evidence="2">Uncharacterized protein</fullName>
    </submittedName>
</protein>
<evidence type="ECO:0000256" key="1">
    <source>
        <dbReference type="SAM" id="SignalP"/>
    </source>
</evidence>
<keyword evidence="3" id="KW-1185">Reference proteome</keyword>